<dbReference type="SUPFAM" id="SSF51206">
    <property type="entry name" value="cAMP-binding domain-like"/>
    <property type="match status" value="1"/>
</dbReference>
<dbReference type="InterPro" id="IPR044751">
    <property type="entry name" value="Ion_transp-like_CBS"/>
</dbReference>
<dbReference type="AlphaFoldDB" id="A0A0A9WHS3"/>
<evidence type="ECO:0000256" key="13">
    <source>
        <dbReference type="SAM" id="Phobius"/>
    </source>
</evidence>
<evidence type="ECO:0000256" key="12">
    <source>
        <dbReference type="SAM" id="MobiDB-lite"/>
    </source>
</evidence>
<reference evidence="16" key="1">
    <citation type="journal article" date="2014" name="PLoS ONE">
        <title>Transcriptome-Based Identification of ABC Transporters in the Western Tarnished Plant Bug Lygus hesperus.</title>
        <authorList>
            <person name="Hull J.J."/>
            <person name="Chaney K."/>
            <person name="Geib S.M."/>
            <person name="Fabrick J.A."/>
            <person name="Brent C.S."/>
            <person name="Walsh D."/>
            <person name="Lavine L.C."/>
        </authorList>
    </citation>
    <scope>NUCLEOTIDE SEQUENCE</scope>
</reference>
<evidence type="ECO:0000256" key="11">
    <source>
        <dbReference type="PROSITE-ProRule" id="PRU01193"/>
    </source>
</evidence>
<dbReference type="Pfam" id="PF01595">
    <property type="entry name" value="CNNM"/>
    <property type="match status" value="1"/>
</dbReference>
<dbReference type="InterPro" id="IPR002550">
    <property type="entry name" value="CNNM"/>
</dbReference>
<dbReference type="GO" id="GO:0022857">
    <property type="term" value="F:transmembrane transporter activity"/>
    <property type="evidence" value="ECO:0007669"/>
    <property type="project" value="TreeGrafter"/>
</dbReference>
<feature type="region of interest" description="Disordered" evidence="12">
    <location>
        <begin position="1"/>
        <end position="38"/>
    </location>
</feature>
<keyword evidence="10 11" id="KW-0472">Membrane</keyword>
<comment type="subcellular location">
    <subcellularLocation>
        <location evidence="1">Cell membrane</location>
        <topology evidence="1">Multi-pass membrane protein</topology>
    </subcellularLocation>
</comment>
<dbReference type="CDD" id="cd04590">
    <property type="entry name" value="CBS_pair_CorC_HlyC_assoc"/>
    <property type="match status" value="1"/>
</dbReference>
<accession>A0A0A9WHS3</accession>
<dbReference type="EMBL" id="GBHO01039189">
    <property type="protein sequence ID" value="JAG04415.1"/>
    <property type="molecule type" value="Transcribed_RNA"/>
</dbReference>
<evidence type="ECO:0000259" key="14">
    <source>
        <dbReference type="PROSITE" id="PS50042"/>
    </source>
</evidence>
<feature type="non-terminal residue" evidence="16">
    <location>
        <position position="1"/>
    </location>
</feature>
<dbReference type="Gene3D" id="3.10.580.10">
    <property type="entry name" value="CBS-domain"/>
    <property type="match status" value="1"/>
</dbReference>
<keyword evidence="9" id="KW-0129">CBS domain</keyword>
<dbReference type="InterPro" id="IPR000595">
    <property type="entry name" value="cNMP-bd_dom"/>
</dbReference>
<evidence type="ECO:0000259" key="15">
    <source>
        <dbReference type="PROSITE" id="PS51846"/>
    </source>
</evidence>
<dbReference type="PANTHER" id="PTHR12064">
    <property type="entry name" value="METAL TRANSPORTER CNNM"/>
    <property type="match status" value="1"/>
</dbReference>
<dbReference type="InterPro" id="IPR018490">
    <property type="entry name" value="cNMP-bd_dom_sf"/>
</dbReference>
<dbReference type="GO" id="GO:0010960">
    <property type="term" value="P:magnesium ion homeostasis"/>
    <property type="evidence" value="ECO:0007669"/>
    <property type="project" value="InterPro"/>
</dbReference>
<feature type="transmembrane region" description="Helical" evidence="13">
    <location>
        <begin position="449"/>
        <end position="472"/>
    </location>
</feature>
<protein>
    <submittedName>
        <fullName evidence="16">Metal transporter CNNM2</fullName>
    </submittedName>
</protein>
<dbReference type="InterPro" id="IPR046342">
    <property type="entry name" value="CBS_dom_sf"/>
</dbReference>
<evidence type="ECO:0000256" key="8">
    <source>
        <dbReference type="ARBA" id="ARBA00023065"/>
    </source>
</evidence>
<feature type="region of interest" description="Disordered" evidence="12">
    <location>
        <begin position="891"/>
        <end position="953"/>
    </location>
</feature>
<dbReference type="Pfam" id="PF25562">
    <property type="entry name" value="CNBH_CNNM2_C"/>
    <property type="match status" value="1"/>
</dbReference>
<evidence type="ECO:0000256" key="4">
    <source>
        <dbReference type="ARBA" id="ARBA00022475"/>
    </source>
</evidence>
<evidence type="ECO:0000256" key="2">
    <source>
        <dbReference type="ARBA" id="ARBA00010484"/>
    </source>
</evidence>
<evidence type="ECO:0000256" key="10">
    <source>
        <dbReference type="ARBA" id="ARBA00023136"/>
    </source>
</evidence>
<feature type="compositionally biased region" description="Low complexity" evidence="12">
    <location>
        <begin position="26"/>
        <end position="38"/>
    </location>
</feature>
<keyword evidence="8" id="KW-0406">Ion transport</keyword>
<keyword evidence="3" id="KW-0813">Transport</keyword>
<evidence type="ECO:0000256" key="9">
    <source>
        <dbReference type="ARBA" id="ARBA00023122"/>
    </source>
</evidence>
<dbReference type="SUPFAM" id="SSF54631">
    <property type="entry name" value="CBS-domain pair"/>
    <property type="match status" value="1"/>
</dbReference>
<feature type="domain" description="Cyclic nucleotide-binding" evidence="14">
    <location>
        <begin position="729"/>
        <end position="801"/>
    </location>
</feature>
<dbReference type="GO" id="GO:0005886">
    <property type="term" value="C:plasma membrane"/>
    <property type="evidence" value="ECO:0007669"/>
    <property type="project" value="UniProtKB-SubCell"/>
</dbReference>
<keyword evidence="4" id="KW-1003">Cell membrane</keyword>
<evidence type="ECO:0000256" key="7">
    <source>
        <dbReference type="ARBA" id="ARBA00022989"/>
    </source>
</evidence>
<dbReference type="Gene3D" id="2.60.120.10">
    <property type="entry name" value="Jelly Rolls"/>
    <property type="match status" value="1"/>
</dbReference>
<feature type="transmembrane region" description="Helical" evidence="13">
    <location>
        <begin position="338"/>
        <end position="362"/>
    </location>
</feature>
<dbReference type="PROSITE" id="PS51846">
    <property type="entry name" value="CNNM"/>
    <property type="match status" value="1"/>
</dbReference>
<keyword evidence="5 11" id="KW-0812">Transmembrane</keyword>
<dbReference type="InterPro" id="IPR014710">
    <property type="entry name" value="RmlC-like_jellyroll"/>
</dbReference>
<feature type="compositionally biased region" description="Polar residues" evidence="12">
    <location>
        <begin position="898"/>
        <end position="930"/>
    </location>
</feature>
<feature type="compositionally biased region" description="Basic and acidic residues" evidence="12">
    <location>
        <begin position="938"/>
        <end position="947"/>
    </location>
</feature>
<gene>
    <name evidence="16" type="primary">CNNM2_0</name>
    <name evidence="16" type="ORF">CM83_86952</name>
</gene>
<dbReference type="PROSITE" id="PS50042">
    <property type="entry name" value="CNMP_BINDING_3"/>
    <property type="match status" value="1"/>
</dbReference>
<organism evidence="16">
    <name type="scientific">Lygus hesperus</name>
    <name type="common">Western plant bug</name>
    <dbReference type="NCBI Taxonomy" id="30085"/>
    <lineage>
        <taxon>Eukaryota</taxon>
        <taxon>Metazoa</taxon>
        <taxon>Ecdysozoa</taxon>
        <taxon>Arthropoda</taxon>
        <taxon>Hexapoda</taxon>
        <taxon>Insecta</taxon>
        <taxon>Pterygota</taxon>
        <taxon>Neoptera</taxon>
        <taxon>Paraneoptera</taxon>
        <taxon>Hemiptera</taxon>
        <taxon>Heteroptera</taxon>
        <taxon>Panheteroptera</taxon>
        <taxon>Cimicomorpha</taxon>
        <taxon>Miridae</taxon>
        <taxon>Mirini</taxon>
        <taxon>Lygus</taxon>
    </lineage>
</organism>
<sequence>GGGGHTNVGGNTNDGKGAEGKSACDPSSKTPSVPQPPSVVSSIMAEGWCGTKTRVTLIALITFATGSTVRLPERRLSVTVVSSHPSSSLIAVVGRVPPENLKFTGSLAEPGAPCVLDHFNRTIELVSSNATHVMFKLKIVSGPRILHTCVKSVHPETPSDSSEKWIQLGDEGTFIVDYPNSTNLSVRGRRNALVSESQTKESPQLFGLKVESANDWNLGDDSVPEIRLGSKAIIRLFGVRFTEDTLFVLTSRAQNWGDHCEWPASEESKIVPGSLSDGSLLVNVHLPKNGLPDIMYYFCCKKFNNDTSSSSSPHNVWMHLGTESYQAVRSYDKFLPDFVSIIIIVTCLCFSALFSGLNLGLMSLDRTDLKIIQNTGDKNERRYASAIAPVRAHGNFLLCSILLGNVMVNSTFTILLDDLTSGLVAVVGSTLAIVVFGEISPQAVCSRHGLAIGAKTIWITKTVMVLTFPLSYPISKFLDWCLGEEIGAVYTRERLKELVKLTTEYNDLQKDEVNIISGALDLCQKKVNEVMTVLDDVYMLPIDAILDFETVSEIMASGFSRIPVFEGRRSNVVSLLYIKDLALIDPDDAIALKTHCEFYQSACFFVFEDMTLDVVFKQFKDGAKGHMAFVHRVNNEGEGDPFYETVGLITLEDVIEELIQSEINDETDVYTDNRSKRRRKERVKTDYKHFTSKSEHHKIHVAPQLTLAAFQFLTTSVEAFKTEVILEVVLRRLLQQDIFEQIKIRDKSNIDKDDPSLVIYEQGKPVDYFVLILEGRVEVTVGRENLKFESGPFTYFGSQALSQNVGVAESPTTGSQPLGSLQSVNLDSKIRATFVPDYGVRAVTEVLFMKIKRSMYLAARRATLLEKSKKEGSSSVGGDVFDDEMDKLMHSFNDDTRSQGSPEVTRTQSQHQSGKTSPQPLSNGPLTSSEPLLAAHAASDRHSDETAKLLNVV</sequence>
<proteinExistence type="inferred from homology"/>
<evidence type="ECO:0000256" key="3">
    <source>
        <dbReference type="ARBA" id="ARBA00022448"/>
    </source>
</evidence>
<dbReference type="PANTHER" id="PTHR12064:SF94">
    <property type="entry name" value="UNEXTENDED PROTEIN"/>
    <property type="match status" value="1"/>
</dbReference>
<feature type="transmembrane region" description="Helical" evidence="13">
    <location>
        <begin position="419"/>
        <end position="437"/>
    </location>
</feature>
<evidence type="ECO:0000256" key="5">
    <source>
        <dbReference type="ARBA" id="ARBA00022692"/>
    </source>
</evidence>
<comment type="similarity">
    <text evidence="2">Belongs to the ACDP family.</text>
</comment>
<evidence type="ECO:0000256" key="6">
    <source>
        <dbReference type="ARBA" id="ARBA00022737"/>
    </source>
</evidence>
<dbReference type="GO" id="GO:0006811">
    <property type="term" value="P:monoatomic ion transport"/>
    <property type="evidence" value="ECO:0007669"/>
    <property type="project" value="UniProtKB-KW"/>
</dbReference>
<reference evidence="16" key="2">
    <citation type="submission" date="2014-07" db="EMBL/GenBank/DDBJ databases">
        <authorList>
            <person name="Hull J."/>
        </authorList>
    </citation>
    <scope>NUCLEOTIDE SEQUENCE</scope>
</reference>
<feature type="domain" description="CNNM transmembrane" evidence="15">
    <location>
        <begin position="333"/>
        <end position="512"/>
    </location>
</feature>
<name>A0A0A9WHS3_LYGHE</name>
<keyword evidence="6" id="KW-0677">Repeat</keyword>
<feature type="transmembrane region" description="Helical" evidence="13">
    <location>
        <begin position="383"/>
        <end position="407"/>
    </location>
</feature>
<evidence type="ECO:0000313" key="16">
    <source>
        <dbReference type="EMBL" id="JAG04415.1"/>
    </source>
</evidence>
<dbReference type="FunFam" id="3.10.580.10:FF:000001">
    <property type="entry name" value="Putative metal transporter CNNM3 isoform 2"/>
    <property type="match status" value="1"/>
</dbReference>
<keyword evidence="7 11" id="KW-1133">Transmembrane helix</keyword>
<dbReference type="InterPro" id="IPR045095">
    <property type="entry name" value="ACDP"/>
</dbReference>
<evidence type="ECO:0000256" key="1">
    <source>
        <dbReference type="ARBA" id="ARBA00004651"/>
    </source>
</evidence>